<keyword evidence="3" id="KW-1185">Reference proteome</keyword>
<dbReference type="Pfam" id="PF00753">
    <property type="entry name" value="Lactamase_B"/>
    <property type="match status" value="1"/>
</dbReference>
<proteinExistence type="predicted"/>
<dbReference type="InterPro" id="IPR041712">
    <property type="entry name" value="DHPS-like_MBL-fold"/>
</dbReference>
<dbReference type="InterPro" id="IPR052926">
    <property type="entry name" value="Metallo-beta-lactamase_dom"/>
</dbReference>
<organism evidence="2 3">
    <name type="scientific">Conexivisphaera calida</name>
    <dbReference type="NCBI Taxonomy" id="1874277"/>
    <lineage>
        <taxon>Archaea</taxon>
        <taxon>Nitrososphaerota</taxon>
        <taxon>Conexivisphaeria</taxon>
        <taxon>Conexivisphaerales</taxon>
        <taxon>Conexivisphaeraceae</taxon>
        <taxon>Conexivisphaera</taxon>
    </lineage>
</organism>
<evidence type="ECO:0000259" key="1">
    <source>
        <dbReference type="Pfam" id="PF00753"/>
    </source>
</evidence>
<feature type="domain" description="Metallo-beta-lactamase" evidence="1">
    <location>
        <begin position="29"/>
        <end position="202"/>
    </location>
</feature>
<dbReference type="CDD" id="cd07713">
    <property type="entry name" value="DHPS-like_MBL-fold"/>
    <property type="match status" value="1"/>
</dbReference>
<reference evidence="2 3" key="1">
    <citation type="journal article" date="2019" name="ISME J.">
        <title>Isolation and characterization of a thermophilic sulfur- and iron-reducing thaumarchaeote from a terrestrial acidic hot spring.</title>
        <authorList>
            <person name="Kato S."/>
            <person name="Itoh T."/>
            <person name="Yuki M."/>
            <person name="Nagamori M."/>
            <person name="Ohnishi M."/>
            <person name="Uematsu K."/>
            <person name="Suzuki K."/>
            <person name="Takashina T."/>
            <person name="Ohkuma M."/>
        </authorList>
    </citation>
    <scope>NUCLEOTIDE SEQUENCE [LARGE SCALE GENOMIC DNA]</scope>
    <source>
        <strain evidence="2 3">NAS-02</strain>
    </source>
</reference>
<dbReference type="PANTHER" id="PTHR13754">
    <property type="entry name" value="METALLO-BETA-LACTAMASE SUPERFAMILY PROTEIN"/>
    <property type="match status" value="1"/>
</dbReference>
<name>A0A4P2VHB0_9ARCH</name>
<dbReference type="EMBL" id="AP018732">
    <property type="protein sequence ID" value="BBE42803.1"/>
    <property type="molecule type" value="Genomic_DNA"/>
</dbReference>
<sequence length="263" mass="28470">MVDNYASMPISLRARLLAEWGFSAYLHEPRILFDTGLSGYALINNARALGIDPDEPEYLVLSHRHLDHTGGVIKFLGVRSRPLKIVAHENLFARAISADEKGTIDVGVNFTNEDLRRRNVELILIRDPYSLPGGVVVSGEIPRKWGPSHAGGVGDAVPDDMALYIDTPRGLVILTGCGHSGPENIVEYGLQLTGAESIRAIIGGLHFMGLDEDRMGEAADYLASKKPELVVGTHCTGIVGQAVIWERMRNSFALGGVGASFEI</sequence>
<dbReference type="Proteomes" id="UP000509448">
    <property type="component" value="Chromosome"/>
</dbReference>
<dbReference type="SUPFAM" id="SSF56281">
    <property type="entry name" value="Metallo-hydrolase/oxidoreductase"/>
    <property type="match status" value="1"/>
</dbReference>
<dbReference type="GO" id="GO:0016740">
    <property type="term" value="F:transferase activity"/>
    <property type="evidence" value="ECO:0007669"/>
    <property type="project" value="TreeGrafter"/>
</dbReference>
<dbReference type="AlphaFoldDB" id="A0A4P2VHB0"/>
<gene>
    <name evidence="2" type="ORF">NAS2_1416</name>
</gene>
<dbReference type="Gene3D" id="3.60.15.10">
    <property type="entry name" value="Ribonuclease Z/Hydroxyacylglutathione hydrolase-like"/>
    <property type="match status" value="1"/>
</dbReference>
<evidence type="ECO:0000313" key="2">
    <source>
        <dbReference type="EMBL" id="BBE42803.1"/>
    </source>
</evidence>
<dbReference type="KEGG" id="ccai:NAS2_1416"/>
<dbReference type="InterPro" id="IPR001279">
    <property type="entry name" value="Metallo-B-lactamas"/>
</dbReference>
<accession>A0A4P2VHB0</accession>
<protein>
    <submittedName>
        <fullName evidence="2">7,8 dihydropteroate synthase</fullName>
    </submittedName>
</protein>
<dbReference type="InterPro" id="IPR036866">
    <property type="entry name" value="RibonucZ/Hydroxyglut_hydro"/>
</dbReference>
<evidence type="ECO:0000313" key="3">
    <source>
        <dbReference type="Proteomes" id="UP000509448"/>
    </source>
</evidence>
<dbReference type="PANTHER" id="PTHR13754:SF18">
    <property type="entry name" value="7,8-DIHYDROPTERIN-6-METHYL-4-(BETA-D-RIBOFURANOSYL)-AMINOBENZENE-5'-PHOSPHATE SYNTHASE"/>
    <property type="match status" value="1"/>
</dbReference>